<dbReference type="PROSITE" id="PS51805">
    <property type="entry name" value="EPHD"/>
    <property type="match status" value="1"/>
</dbReference>
<keyword evidence="7" id="KW-0862">Zinc</keyword>
<evidence type="ECO:0000259" key="12">
    <source>
        <dbReference type="PROSITE" id="PS50089"/>
    </source>
</evidence>
<feature type="region of interest" description="Disordered" evidence="10">
    <location>
        <begin position="394"/>
        <end position="415"/>
    </location>
</feature>
<feature type="domain" description="PHD-type" evidence="13">
    <location>
        <begin position="33"/>
        <end position="148"/>
    </location>
</feature>
<keyword evidence="6" id="KW-0833">Ubl conjugation pathway</keyword>
<sequence>KFYLILASKLILVHPVPSEITMVYKKLDEFPPKKTCNFCLSRRSDEVEFGEIAQLNDIFCHYFCLLLSDKIAQRGKDNQGILGFLRNDIKHEIQRGKKVVCDYCRKSGATIQCSYKKCSLKFHLPCGLKKNSLHQFFGHFRSFCSSHRPDQKIPAEVVCTEQNCVVCQNTLQRSTSYIWPECCRPSALIHRRCLQKMAMEHGYSFKCPLCNDTKQFLEQSKRLGIYIPEQDPSWEREAGAFQELLDRRITCELGTDCMCENGTSFSRIGTKWKLERCNLCGSNGIHLACSRDWVPGNGFAMPWSCQICSSAARPQNEAIVSDPLDEESEIDVETIDDDDFPTVQQHIQPREAQHYLTSGLEPRAQESFESLPFLRSQVPIIIPDSDDECEVLSISSSDEDSAPPPRPSLSRSPNVPRPMLPRPVYFVPARTPQVSLMSVGALFFASLLGLLACQCQCGFKDVFHNCSSSLLSYLL</sequence>
<evidence type="ECO:0000256" key="6">
    <source>
        <dbReference type="ARBA" id="ARBA00022786"/>
    </source>
</evidence>
<dbReference type="CDD" id="cd15669">
    <property type="entry name" value="ePHD_PHF7_G2E3_like"/>
    <property type="match status" value="1"/>
</dbReference>
<comment type="pathway">
    <text evidence="2">Protein modification; protein ubiquitination.</text>
</comment>
<feature type="signal peptide" evidence="11">
    <location>
        <begin position="1"/>
        <end position="18"/>
    </location>
</feature>
<feature type="chain" id="PRO_5002051875" evidence="11">
    <location>
        <begin position="19"/>
        <end position="475"/>
    </location>
</feature>
<evidence type="ECO:0000256" key="7">
    <source>
        <dbReference type="ARBA" id="ARBA00022833"/>
    </source>
</evidence>
<evidence type="ECO:0000256" key="5">
    <source>
        <dbReference type="ARBA" id="ARBA00022771"/>
    </source>
</evidence>
<gene>
    <name evidence="14" type="primary">PHF7_1</name>
    <name evidence="14" type="ORF">CM83_46362</name>
</gene>
<proteinExistence type="predicted"/>
<reference evidence="14" key="2">
    <citation type="submission" date="2014-07" db="EMBL/GenBank/DDBJ databases">
        <authorList>
            <person name="Hull J."/>
        </authorList>
    </citation>
    <scope>NUCLEOTIDE SEQUENCE</scope>
</reference>
<organism evidence="14">
    <name type="scientific">Lygus hesperus</name>
    <name type="common">Western plant bug</name>
    <dbReference type="NCBI Taxonomy" id="30085"/>
    <lineage>
        <taxon>Eukaryota</taxon>
        <taxon>Metazoa</taxon>
        <taxon>Ecdysozoa</taxon>
        <taxon>Arthropoda</taxon>
        <taxon>Hexapoda</taxon>
        <taxon>Insecta</taxon>
        <taxon>Pterygota</taxon>
        <taxon>Neoptera</taxon>
        <taxon>Paraneoptera</taxon>
        <taxon>Hemiptera</taxon>
        <taxon>Heteroptera</taxon>
        <taxon>Panheteroptera</taxon>
        <taxon>Cimicomorpha</taxon>
        <taxon>Miridae</taxon>
        <taxon>Mirini</taxon>
        <taxon>Lygus</taxon>
    </lineage>
</organism>
<dbReference type="Pfam" id="PF13771">
    <property type="entry name" value="zf-HC5HC2H"/>
    <property type="match status" value="1"/>
</dbReference>
<keyword evidence="4" id="KW-0479">Metal-binding</keyword>
<dbReference type="SUPFAM" id="SSF57903">
    <property type="entry name" value="FYVE/PHD zinc finger"/>
    <property type="match status" value="1"/>
</dbReference>
<dbReference type="Gene3D" id="3.30.40.10">
    <property type="entry name" value="Zinc/RING finger domain, C3HC4 (zinc finger)"/>
    <property type="match status" value="2"/>
</dbReference>
<evidence type="ECO:0000256" key="2">
    <source>
        <dbReference type="ARBA" id="ARBA00004906"/>
    </source>
</evidence>
<evidence type="ECO:0000256" key="3">
    <source>
        <dbReference type="ARBA" id="ARBA00022679"/>
    </source>
</evidence>
<dbReference type="AlphaFoldDB" id="A0A0A9W2U3"/>
<dbReference type="InterPro" id="IPR011011">
    <property type="entry name" value="Znf_FYVE_PHD"/>
</dbReference>
<dbReference type="InterPro" id="IPR042013">
    <property type="entry name" value="PHF7/G2E3_ePHD"/>
</dbReference>
<comment type="subcellular location">
    <subcellularLocation>
        <location evidence="1">Nucleus</location>
    </subcellularLocation>
</comment>
<evidence type="ECO:0000256" key="11">
    <source>
        <dbReference type="SAM" id="SignalP"/>
    </source>
</evidence>
<evidence type="ECO:0000256" key="1">
    <source>
        <dbReference type="ARBA" id="ARBA00004123"/>
    </source>
</evidence>
<dbReference type="InterPro" id="IPR034732">
    <property type="entry name" value="EPHD"/>
</dbReference>
<dbReference type="PANTHER" id="PTHR12420">
    <property type="entry name" value="PHD FINGER PROTEIN"/>
    <property type="match status" value="1"/>
</dbReference>
<feature type="domain" description="RING-type" evidence="12">
    <location>
        <begin position="164"/>
        <end position="211"/>
    </location>
</feature>
<dbReference type="InterPro" id="IPR059102">
    <property type="entry name" value="PHD_PHF7/G2E3-like"/>
</dbReference>
<keyword evidence="11" id="KW-0732">Signal</keyword>
<dbReference type="GO" id="GO:0005634">
    <property type="term" value="C:nucleus"/>
    <property type="evidence" value="ECO:0007669"/>
    <property type="project" value="TreeGrafter"/>
</dbReference>
<keyword evidence="8" id="KW-0539">Nucleus</keyword>
<dbReference type="PANTHER" id="PTHR12420:SF42">
    <property type="entry name" value="G2_M PHASE-SPECIFIC E3 UBIQUITIN-PROTEIN LIGASE"/>
    <property type="match status" value="1"/>
</dbReference>
<keyword evidence="3" id="KW-0808">Transferase</keyword>
<evidence type="ECO:0000256" key="10">
    <source>
        <dbReference type="SAM" id="MobiDB-lite"/>
    </source>
</evidence>
<dbReference type="InterPro" id="IPR001841">
    <property type="entry name" value="Znf_RING"/>
</dbReference>
<evidence type="ECO:0000256" key="9">
    <source>
        <dbReference type="PROSITE-ProRule" id="PRU00175"/>
    </source>
</evidence>
<dbReference type="EMBL" id="GBHO01044429">
    <property type="protein sequence ID" value="JAF99174.1"/>
    <property type="molecule type" value="Transcribed_RNA"/>
</dbReference>
<evidence type="ECO:0000259" key="13">
    <source>
        <dbReference type="PROSITE" id="PS51805"/>
    </source>
</evidence>
<protein>
    <submittedName>
        <fullName evidence="14">PHD finger protein 7</fullName>
    </submittedName>
</protein>
<dbReference type="GO" id="GO:0008270">
    <property type="term" value="F:zinc ion binding"/>
    <property type="evidence" value="ECO:0007669"/>
    <property type="project" value="UniProtKB-KW"/>
</dbReference>
<accession>A0A0A9W2U3</accession>
<name>A0A0A9W2U3_LYGHE</name>
<dbReference type="InterPro" id="IPR013083">
    <property type="entry name" value="Znf_RING/FYVE/PHD"/>
</dbReference>
<dbReference type="Pfam" id="PF26054">
    <property type="entry name" value="PHD_G2E3"/>
    <property type="match status" value="1"/>
</dbReference>
<feature type="non-terminal residue" evidence="14">
    <location>
        <position position="1"/>
    </location>
</feature>
<evidence type="ECO:0000256" key="4">
    <source>
        <dbReference type="ARBA" id="ARBA00022723"/>
    </source>
</evidence>
<evidence type="ECO:0000313" key="14">
    <source>
        <dbReference type="EMBL" id="JAF99174.1"/>
    </source>
</evidence>
<dbReference type="InterPro" id="IPR051188">
    <property type="entry name" value="PHD-type_Zinc_Finger"/>
</dbReference>
<reference evidence="14" key="1">
    <citation type="journal article" date="2014" name="PLoS ONE">
        <title>Transcriptome-Based Identification of ABC Transporters in the Western Tarnished Plant Bug Lygus hesperus.</title>
        <authorList>
            <person name="Hull J.J."/>
            <person name="Chaney K."/>
            <person name="Geib S.M."/>
            <person name="Fabrick J.A."/>
            <person name="Brent C.S."/>
            <person name="Walsh D."/>
            <person name="Lavine L.C."/>
        </authorList>
    </citation>
    <scope>NUCLEOTIDE SEQUENCE</scope>
</reference>
<keyword evidence="5 9" id="KW-0863">Zinc-finger</keyword>
<evidence type="ECO:0000256" key="8">
    <source>
        <dbReference type="ARBA" id="ARBA00023242"/>
    </source>
</evidence>
<dbReference type="PROSITE" id="PS50089">
    <property type="entry name" value="ZF_RING_2"/>
    <property type="match status" value="1"/>
</dbReference>